<keyword evidence="1" id="KW-0732">Signal</keyword>
<dbReference type="EMBL" id="CAOQHR010000002">
    <property type="protein sequence ID" value="CAI6316502.1"/>
    <property type="molecule type" value="Genomic_DNA"/>
</dbReference>
<evidence type="ECO:0000256" key="1">
    <source>
        <dbReference type="SAM" id="SignalP"/>
    </source>
</evidence>
<dbReference type="Proteomes" id="UP001152607">
    <property type="component" value="Unassembled WGS sequence"/>
</dbReference>
<proteinExistence type="predicted"/>
<organism evidence="2 3">
    <name type="scientific">Periconia digitata</name>
    <dbReference type="NCBI Taxonomy" id="1303443"/>
    <lineage>
        <taxon>Eukaryota</taxon>
        <taxon>Fungi</taxon>
        <taxon>Dikarya</taxon>
        <taxon>Ascomycota</taxon>
        <taxon>Pezizomycotina</taxon>
        <taxon>Dothideomycetes</taxon>
        <taxon>Pleosporomycetidae</taxon>
        <taxon>Pleosporales</taxon>
        <taxon>Massarineae</taxon>
        <taxon>Periconiaceae</taxon>
        <taxon>Periconia</taxon>
    </lineage>
</organism>
<name>A0A9W4U6L9_9PLEO</name>
<feature type="chain" id="PRO_5040982737" description="Secreted protein" evidence="1">
    <location>
        <begin position="30"/>
        <end position="66"/>
    </location>
</feature>
<dbReference type="AlphaFoldDB" id="A0A9W4U6L9"/>
<evidence type="ECO:0000313" key="3">
    <source>
        <dbReference type="Proteomes" id="UP001152607"/>
    </source>
</evidence>
<keyword evidence="3" id="KW-1185">Reference proteome</keyword>
<evidence type="ECO:0008006" key="4">
    <source>
        <dbReference type="Google" id="ProtNLM"/>
    </source>
</evidence>
<feature type="signal peptide" evidence="1">
    <location>
        <begin position="1"/>
        <end position="29"/>
    </location>
</feature>
<protein>
    <recommendedName>
        <fullName evidence="4">Secreted protein</fullName>
    </recommendedName>
</protein>
<gene>
    <name evidence="2" type="ORF">PDIGIT_LOCUS3426</name>
</gene>
<reference evidence="2" key="1">
    <citation type="submission" date="2023-01" db="EMBL/GenBank/DDBJ databases">
        <authorList>
            <person name="Van Ghelder C."/>
            <person name="Rancurel C."/>
        </authorList>
    </citation>
    <scope>NUCLEOTIDE SEQUENCE</scope>
    <source>
        <strain evidence="2">CNCM I-4278</strain>
    </source>
</reference>
<accession>A0A9W4U6L9</accession>
<evidence type="ECO:0000313" key="2">
    <source>
        <dbReference type="EMBL" id="CAI6316502.1"/>
    </source>
</evidence>
<comment type="caution">
    <text evidence="2">The sequence shown here is derived from an EMBL/GenBank/DDBJ whole genome shotgun (WGS) entry which is preliminary data.</text>
</comment>
<sequence>MTRRVSYSLSLYLSLSLSLSLSRPRQCQTLLVNPLTILHLPISRFHHSTSSTFSHILLSHICSFQC</sequence>